<reference evidence="2" key="1">
    <citation type="submission" date="2020-01" db="EMBL/GenBank/DDBJ databases">
        <authorList>
            <consortium name="DOE Joint Genome Institute"/>
            <person name="Haridas S."/>
            <person name="Albert R."/>
            <person name="Binder M."/>
            <person name="Bloem J."/>
            <person name="Labutti K."/>
            <person name="Salamov A."/>
            <person name="Andreopoulos B."/>
            <person name="Baker S.E."/>
            <person name="Barry K."/>
            <person name="Bills G."/>
            <person name="Bluhm B.H."/>
            <person name="Cannon C."/>
            <person name="Castanera R."/>
            <person name="Culley D.E."/>
            <person name="Daum C."/>
            <person name="Ezra D."/>
            <person name="Gonzalez J.B."/>
            <person name="Henrissat B."/>
            <person name="Kuo A."/>
            <person name="Liang C."/>
            <person name="Lipzen A."/>
            <person name="Lutzoni F."/>
            <person name="Magnuson J."/>
            <person name="Mondo S."/>
            <person name="Nolan M."/>
            <person name="Ohm R."/>
            <person name="Pangilinan J."/>
            <person name="Park H.-J."/>
            <person name="Ramirez L."/>
            <person name="Alfaro M."/>
            <person name="Sun H."/>
            <person name="Tritt A."/>
            <person name="Yoshinaga Y."/>
            <person name="Zwiers L.-H."/>
            <person name="Turgeon B.G."/>
            <person name="Goodwin S.B."/>
            <person name="Spatafora J.W."/>
            <person name="Crous P.W."/>
            <person name="Grigoriev I.V."/>
        </authorList>
    </citation>
    <scope>NUCLEOTIDE SEQUENCE</scope>
    <source>
        <strain evidence="2">P77</strain>
    </source>
</reference>
<protein>
    <submittedName>
        <fullName evidence="2">HET-domain-containing protein</fullName>
    </submittedName>
</protein>
<sequence length="180" mass="21131">MDLLTDKGIHRPLTEDRIRLLTLLPGLLNDPIYGELEHVSLSAKHTYEALSYVWGDASDTSSMILDRTLYPITKNLECALRYLRSKEAPRVLWVDAICINQDDQDEKSEQVPMMGEIYSRATKVYAWLGEADRQINCIFDILQDDLDDDILHEEFNWLRALYMRPYWRRVWIVQELVLAK</sequence>
<dbReference type="OrthoDB" id="3553147at2759"/>
<dbReference type="EMBL" id="ML975519">
    <property type="protein sequence ID" value="KAF1828623.1"/>
    <property type="molecule type" value="Genomic_DNA"/>
</dbReference>
<organism evidence="2 3">
    <name type="scientific">Decorospora gaudefroyi</name>
    <dbReference type="NCBI Taxonomy" id="184978"/>
    <lineage>
        <taxon>Eukaryota</taxon>
        <taxon>Fungi</taxon>
        <taxon>Dikarya</taxon>
        <taxon>Ascomycota</taxon>
        <taxon>Pezizomycotina</taxon>
        <taxon>Dothideomycetes</taxon>
        <taxon>Pleosporomycetidae</taxon>
        <taxon>Pleosporales</taxon>
        <taxon>Pleosporineae</taxon>
        <taxon>Pleosporaceae</taxon>
        <taxon>Decorospora</taxon>
    </lineage>
</organism>
<evidence type="ECO:0000259" key="1">
    <source>
        <dbReference type="Pfam" id="PF06985"/>
    </source>
</evidence>
<proteinExistence type="predicted"/>
<dbReference type="AlphaFoldDB" id="A0A6A5K5B2"/>
<accession>A0A6A5K5B2</accession>
<dbReference type="PANTHER" id="PTHR24148:SF77">
    <property type="entry name" value="HETEROKARYON INCOMPATIBILITY DOMAIN-CONTAINING PROTEIN"/>
    <property type="match status" value="1"/>
</dbReference>
<feature type="non-terminal residue" evidence="2">
    <location>
        <position position="180"/>
    </location>
</feature>
<dbReference type="PANTHER" id="PTHR24148">
    <property type="entry name" value="ANKYRIN REPEAT DOMAIN-CONTAINING PROTEIN 39 HOMOLOG-RELATED"/>
    <property type="match status" value="1"/>
</dbReference>
<evidence type="ECO:0000313" key="3">
    <source>
        <dbReference type="Proteomes" id="UP000800040"/>
    </source>
</evidence>
<dbReference type="InterPro" id="IPR010730">
    <property type="entry name" value="HET"/>
</dbReference>
<dbReference type="Pfam" id="PF06985">
    <property type="entry name" value="HET"/>
    <property type="match status" value="1"/>
</dbReference>
<name>A0A6A5K5B2_9PLEO</name>
<gene>
    <name evidence="2" type="ORF">BDW02DRAFT_511902</name>
</gene>
<keyword evidence="3" id="KW-1185">Reference proteome</keyword>
<feature type="domain" description="Heterokaryon incompatibility" evidence="1">
    <location>
        <begin position="47"/>
        <end position="175"/>
    </location>
</feature>
<dbReference type="Proteomes" id="UP000800040">
    <property type="component" value="Unassembled WGS sequence"/>
</dbReference>
<evidence type="ECO:0000313" key="2">
    <source>
        <dbReference type="EMBL" id="KAF1828623.1"/>
    </source>
</evidence>
<dbReference type="InterPro" id="IPR052895">
    <property type="entry name" value="HetReg/Transcr_Mod"/>
</dbReference>